<feature type="region of interest" description="Disordered" evidence="8">
    <location>
        <begin position="162"/>
        <end position="192"/>
    </location>
</feature>
<evidence type="ECO:0000313" key="11">
    <source>
        <dbReference type="Proteomes" id="UP001484097"/>
    </source>
</evidence>
<evidence type="ECO:0000313" key="10">
    <source>
        <dbReference type="EMBL" id="MEO9248885.1"/>
    </source>
</evidence>
<dbReference type="EC" id="2.7.11.1" evidence="1"/>
<dbReference type="GO" id="GO:0016301">
    <property type="term" value="F:kinase activity"/>
    <property type="evidence" value="ECO:0007669"/>
    <property type="project" value="UniProtKB-KW"/>
</dbReference>
<evidence type="ECO:0000256" key="8">
    <source>
        <dbReference type="SAM" id="MobiDB-lite"/>
    </source>
</evidence>
<dbReference type="Pfam" id="PF00069">
    <property type="entry name" value="Pkinase"/>
    <property type="match status" value="1"/>
</dbReference>
<name>A0ABV0ILB6_9MICC</name>
<gene>
    <name evidence="10" type="ORF">ABDK96_14470</name>
</gene>
<evidence type="ECO:0000256" key="2">
    <source>
        <dbReference type="ARBA" id="ARBA00022527"/>
    </source>
</evidence>
<accession>A0ABV0ILB6</accession>
<dbReference type="InterPro" id="IPR000719">
    <property type="entry name" value="Prot_kinase_dom"/>
</dbReference>
<dbReference type="PANTHER" id="PTHR43289:SF6">
    <property type="entry name" value="SERINE_THREONINE-PROTEIN KINASE NEKL-3"/>
    <property type="match status" value="1"/>
</dbReference>
<comment type="caution">
    <text evidence="10">The sequence shown here is derived from an EMBL/GenBank/DDBJ whole genome shotgun (WGS) entry which is preliminary data.</text>
</comment>
<sequence length="487" mass="50842">METSTPPPRVPGWEVLRELGRGGSSTVWLVADAGGTRAALKVPARPAEGPAALLDVEMRAVGDLRHDHVVRPLGVVETDAGPGLLSEYHPGGSLGTLVRAAGPLPLGQAITVLVPMAQALQALHERGVVHGDVSPGNILFTVQGRPALADLGSSRVLGGAEHRLGTPGFSAPELADGGRPGPARHGASAAGPGGLDPAADLYSLAAVGWYALTGRAPSRTASRAPLPMILPEIPREVVELLEAGLDEDPERRPGAEHFAVACYRWAAPEPLDLYPAATPEVARELPTRRRAPAAGKHAGRHRWAMRGGSLALAAALVWGALALLHGDVPQAPSAGASRQATETPPGQPPGEPSGETSAPPEAERVRAAVESLGPARAEALTSLERAQLAAYSLPDSPAFAADAALQEQLADQGLRFEDLRLETRMTGDITHEDPQQASAPMELRIGPYRTVDSSGDTVAAAEGPTVERFTVHLQRTESGWRVRQIEP</sequence>
<proteinExistence type="predicted"/>
<keyword evidence="6 7" id="KW-0067">ATP-binding</keyword>
<evidence type="ECO:0000256" key="4">
    <source>
        <dbReference type="ARBA" id="ARBA00022741"/>
    </source>
</evidence>
<protein>
    <recommendedName>
        <fullName evidence="1">non-specific serine/threonine protein kinase</fullName>
        <ecNumber evidence="1">2.7.11.1</ecNumber>
    </recommendedName>
</protein>
<dbReference type="InterPro" id="IPR008266">
    <property type="entry name" value="Tyr_kinase_AS"/>
</dbReference>
<feature type="region of interest" description="Disordered" evidence="8">
    <location>
        <begin position="332"/>
        <end position="364"/>
    </location>
</feature>
<dbReference type="RefSeq" id="WP_347921575.1">
    <property type="nucleotide sequence ID" value="NZ_JBDXMX010000007.1"/>
</dbReference>
<evidence type="ECO:0000256" key="1">
    <source>
        <dbReference type="ARBA" id="ARBA00012513"/>
    </source>
</evidence>
<dbReference type="InterPro" id="IPR011009">
    <property type="entry name" value="Kinase-like_dom_sf"/>
</dbReference>
<keyword evidence="5 10" id="KW-0418">Kinase</keyword>
<dbReference type="Gene3D" id="1.10.510.10">
    <property type="entry name" value="Transferase(Phosphotransferase) domain 1"/>
    <property type="match status" value="1"/>
</dbReference>
<keyword evidence="3" id="KW-0808">Transferase</keyword>
<evidence type="ECO:0000256" key="7">
    <source>
        <dbReference type="PROSITE-ProRule" id="PRU10141"/>
    </source>
</evidence>
<reference evidence="10 11" key="1">
    <citation type="submission" date="2024-05" db="EMBL/GenBank/DDBJ databases">
        <authorList>
            <person name="Yi C."/>
        </authorList>
    </citation>
    <scope>NUCLEOTIDE SEQUENCE [LARGE SCALE GENOMIC DNA]</scope>
    <source>
        <strain evidence="10 11">XS13</strain>
    </source>
</reference>
<evidence type="ECO:0000256" key="3">
    <source>
        <dbReference type="ARBA" id="ARBA00022679"/>
    </source>
</evidence>
<keyword evidence="2" id="KW-0723">Serine/threonine-protein kinase</keyword>
<dbReference type="CDD" id="cd14014">
    <property type="entry name" value="STKc_PknB_like"/>
    <property type="match status" value="1"/>
</dbReference>
<dbReference type="PROSITE" id="PS00109">
    <property type="entry name" value="PROTEIN_KINASE_TYR"/>
    <property type="match status" value="1"/>
</dbReference>
<dbReference type="Proteomes" id="UP001484097">
    <property type="component" value="Unassembled WGS sequence"/>
</dbReference>
<keyword evidence="4 7" id="KW-0547">Nucleotide-binding</keyword>
<dbReference type="PANTHER" id="PTHR43289">
    <property type="entry name" value="MITOGEN-ACTIVATED PROTEIN KINASE KINASE KINASE 20-RELATED"/>
    <property type="match status" value="1"/>
</dbReference>
<dbReference type="EMBL" id="JBDXMX010000007">
    <property type="protein sequence ID" value="MEO9248885.1"/>
    <property type="molecule type" value="Genomic_DNA"/>
</dbReference>
<dbReference type="InterPro" id="IPR017441">
    <property type="entry name" value="Protein_kinase_ATP_BS"/>
</dbReference>
<feature type="binding site" evidence="7">
    <location>
        <position position="41"/>
    </location>
    <ligand>
        <name>ATP</name>
        <dbReference type="ChEBI" id="CHEBI:30616"/>
    </ligand>
</feature>
<feature type="domain" description="Protein kinase" evidence="9">
    <location>
        <begin position="13"/>
        <end position="266"/>
    </location>
</feature>
<keyword evidence="11" id="KW-1185">Reference proteome</keyword>
<organism evidence="10 11">
    <name type="scientific">Citricoccus nitrophenolicus</name>
    <dbReference type="NCBI Taxonomy" id="863575"/>
    <lineage>
        <taxon>Bacteria</taxon>
        <taxon>Bacillati</taxon>
        <taxon>Actinomycetota</taxon>
        <taxon>Actinomycetes</taxon>
        <taxon>Micrococcales</taxon>
        <taxon>Micrococcaceae</taxon>
        <taxon>Citricoccus</taxon>
    </lineage>
</organism>
<evidence type="ECO:0000256" key="5">
    <source>
        <dbReference type="ARBA" id="ARBA00022777"/>
    </source>
</evidence>
<dbReference type="PROSITE" id="PS00107">
    <property type="entry name" value="PROTEIN_KINASE_ATP"/>
    <property type="match status" value="1"/>
</dbReference>
<evidence type="ECO:0000256" key="6">
    <source>
        <dbReference type="ARBA" id="ARBA00022840"/>
    </source>
</evidence>
<dbReference type="SUPFAM" id="SSF56112">
    <property type="entry name" value="Protein kinase-like (PK-like)"/>
    <property type="match status" value="1"/>
</dbReference>
<evidence type="ECO:0000259" key="9">
    <source>
        <dbReference type="PROSITE" id="PS50011"/>
    </source>
</evidence>
<dbReference type="PROSITE" id="PS50011">
    <property type="entry name" value="PROTEIN_KINASE_DOM"/>
    <property type="match status" value="1"/>
</dbReference>